<evidence type="ECO:0000313" key="1">
    <source>
        <dbReference type="EMBL" id="CAD6212163.1"/>
    </source>
</evidence>
<evidence type="ECO:0000313" key="2">
    <source>
        <dbReference type="Proteomes" id="UP000604825"/>
    </source>
</evidence>
<sequence length="257" mass="27930">MAAEGSEDELANAIEELRVEDGSWYHIYIESRLPISSNKFLNRSPLPWRSRYVKHLVMVCHGVGGSALTLQVPASSRASATPSPTLLGSVLSFGNRSFASTLSRLPSPKVYGNTPLVITRAKNYSAQNMPEFLAAVGFSNDVVERYQTRTLPVTLNFRAPLVPMTSTNGVGVPTIHRLVYWDGNFSAKPQVVNGDGDGIVSLDTVLALQTFVGDDPDQRYFKSVLIPNVTHIGMISDHVALSRVVEAILEANQATSS</sequence>
<dbReference type="SUPFAM" id="SSF53474">
    <property type="entry name" value="alpha/beta-Hydrolases"/>
    <property type="match status" value="1"/>
</dbReference>
<keyword evidence="2" id="KW-1185">Reference proteome</keyword>
<accession>A0A811MYH2</accession>
<reference evidence="1" key="1">
    <citation type="submission" date="2020-10" db="EMBL/GenBank/DDBJ databases">
        <authorList>
            <person name="Han B."/>
            <person name="Lu T."/>
            <person name="Zhao Q."/>
            <person name="Huang X."/>
            <person name="Zhao Y."/>
        </authorList>
    </citation>
    <scope>NUCLEOTIDE SEQUENCE</scope>
</reference>
<comment type="caution">
    <text evidence="1">The sequence shown here is derived from an EMBL/GenBank/DDBJ whole genome shotgun (WGS) entry which is preliminary data.</text>
</comment>
<gene>
    <name evidence="1" type="ORF">NCGR_LOCUS7971</name>
</gene>
<dbReference type="Gene3D" id="3.40.50.1820">
    <property type="entry name" value="alpha/beta hydrolase"/>
    <property type="match status" value="1"/>
</dbReference>
<dbReference type="OrthoDB" id="190846at2759"/>
<proteinExistence type="predicted"/>
<dbReference type="EMBL" id="CAJGYO010000002">
    <property type="protein sequence ID" value="CAD6212163.1"/>
    <property type="molecule type" value="Genomic_DNA"/>
</dbReference>
<name>A0A811MYH2_9POAL</name>
<dbReference type="InterPro" id="IPR029058">
    <property type="entry name" value="AB_hydrolase_fold"/>
</dbReference>
<dbReference type="AlphaFoldDB" id="A0A811MYH2"/>
<protein>
    <submittedName>
        <fullName evidence="1">Uncharacterized protein</fullName>
    </submittedName>
</protein>
<organism evidence="1 2">
    <name type="scientific">Miscanthus lutarioriparius</name>
    <dbReference type="NCBI Taxonomy" id="422564"/>
    <lineage>
        <taxon>Eukaryota</taxon>
        <taxon>Viridiplantae</taxon>
        <taxon>Streptophyta</taxon>
        <taxon>Embryophyta</taxon>
        <taxon>Tracheophyta</taxon>
        <taxon>Spermatophyta</taxon>
        <taxon>Magnoliopsida</taxon>
        <taxon>Liliopsida</taxon>
        <taxon>Poales</taxon>
        <taxon>Poaceae</taxon>
        <taxon>PACMAD clade</taxon>
        <taxon>Panicoideae</taxon>
        <taxon>Andropogonodae</taxon>
        <taxon>Andropogoneae</taxon>
        <taxon>Saccharinae</taxon>
        <taxon>Miscanthus</taxon>
    </lineage>
</organism>
<dbReference type="Proteomes" id="UP000604825">
    <property type="component" value="Unassembled WGS sequence"/>
</dbReference>